<dbReference type="InterPro" id="IPR036097">
    <property type="entry name" value="HisK_dim/P_sf"/>
</dbReference>
<dbReference type="SMART" id="SM00448">
    <property type="entry name" value="REC"/>
    <property type="match status" value="1"/>
</dbReference>
<dbReference type="SUPFAM" id="SSF47384">
    <property type="entry name" value="Homodimeric domain of signal transducing histidine kinase"/>
    <property type="match status" value="1"/>
</dbReference>
<proteinExistence type="predicted"/>
<evidence type="ECO:0000256" key="7">
    <source>
        <dbReference type="SAM" id="Phobius"/>
    </source>
</evidence>
<evidence type="ECO:0000259" key="9">
    <source>
        <dbReference type="PROSITE" id="PS50110"/>
    </source>
</evidence>
<dbReference type="InterPro" id="IPR011006">
    <property type="entry name" value="CheY-like_superfamily"/>
</dbReference>
<dbReference type="RefSeq" id="WP_073207439.1">
    <property type="nucleotide sequence ID" value="NZ_FRCL01000004.1"/>
</dbReference>
<dbReference type="PROSITE" id="PS50110">
    <property type="entry name" value="RESPONSE_REGULATORY"/>
    <property type="match status" value="1"/>
</dbReference>
<evidence type="ECO:0000259" key="8">
    <source>
        <dbReference type="PROSITE" id="PS50109"/>
    </source>
</evidence>
<keyword evidence="7" id="KW-0472">Membrane</keyword>
<dbReference type="InterPro" id="IPR004358">
    <property type="entry name" value="Sig_transdc_His_kin-like_C"/>
</dbReference>
<keyword evidence="3 6" id="KW-0597">Phosphoprotein</keyword>
<accession>A0A1M7IV01</accession>
<feature type="transmembrane region" description="Helical" evidence="7">
    <location>
        <begin position="250"/>
        <end position="269"/>
    </location>
</feature>
<reference evidence="11" key="1">
    <citation type="submission" date="2016-11" db="EMBL/GenBank/DDBJ databases">
        <authorList>
            <person name="Varghese N."/>
            <person name="Submissions S."/>
        </authorList>
    </citation>
    <scope>NUCLEOTIDE SEQUENCE [LARGE SCALE GENOMIC DNA]</scope>
    <source>
        <strain evidence="11">CGMCC 1.2749</strain>
    </source>
</reference>
<dbReference type="InterPro" id="IPR001789">
    <property type="entry name" value="Sig_transdc_resp-reg_receiver"/>
</dbReference>
<dbReference type="InterPro" id="IPR003594">
    <property type="entry name" value="HATPase_dom"/>
</dbReference>
<dbReference type="SUPFAM" id="SSF52172">
    <property type="entry name" value="CheY-like"/>
    <property type="match status" value="1"/>
</dbReference>
<dbReference type="Pfam" id="PF00512">
    <property type="entry name" value="HisKA"/>
    <property type="match status" value="1"/>
</dbReference>
<dbReference type="InterPro" id="IPR005467">
    <property type="entry name" value="His_kinase_dom"/>
</dbReference>
<dbReference type="Gene3D" id="1.10.287.130">
    <property type="match status" value="1"/>
</dbReference>
<dbReference type="EC" id="2.7.13.3" evidence="2"/>
<feature type="domain" description="Response regulatory" evidence="9">
    <location>
        <begin position="583"/>
        <end position="698"/>
    </location>
</feature>
<evidence type="ECO:0000256" key="6">
    <source>
        <dbReference type="PROSITE-ProRule" id="PRU00169"/>
    </source>
</evidence>
<sequence length="713" mass="81488">MKKYGNINTYYKLLLLISATSLFFLLLYVSLYLYTIQEEKQFYKSTYNQYKNEVNSLFKLNSETATATIIDVTFWDELVKYTKTRDKNWYNKSVASQFETYNMDYIGVYDLNNNLISKTVSSKIKTNDFIQKEVMSQLYKSKITRFYLRIPEGIVEVFGATIHPSDDPKKTKSNPSGYFFMVRLLDKQFLENLNLISSSKTSLKNENQTNASGEDVVNVDLDLKDYKNNVVSQLTFKRVFNLNFKNTKEILFVVILASLFNIIICLYFTKRWVYNPLKLITSILETGSLFAIGSLKRIKGEFGYIGNLFEENSNQRTQLEISKHKAEESDKLKSSFLANLSHEIRTPMNAIVGFSDLLNNPDLEENDKAEYLRIINRSGTNLVSIIEDLIEMSKIDALQIKPKYKGINLNKCIHELYETIKVTIPKEKQINFFVIECAHPIEKYLITDVVKLKQILVNLIANAIKFTDRGSISFGYEINESDGTVVFTVKDTGRGIDEKNLKAIFDRFLRVEDHFHAESNGLGLGLAISKAYIEMLGGSISVKSSFGNGSTFTFKIPLVLDESERKSKTKTNACFQRNSGNETILVAEDDNINFLLLKKILELRNYTIIRANNGQEAVDICAVNKNIDLVFMDVKMPVMNGLDAFAIIKKTNPDLIVIAQTAYSSAEDKEMILNLGFKNYITKPLKREKIFELLDESFVVNNKNKHKTEAAGL</sequence>
<dbReference type="OrthoDB" id="9811889at2"/>
<dbReference type="InterPro" id="IPR003661">
    <property type="entry name" value="HisK_dim/P_dom"/>
</dbReference>
<dbReference type="InterPro" id="IPR036890">
    <property type="entry name" value="HATPase_C_sf"/>
</dbReference>
<gene>
    <name evidence="10" type="ORF">SAMN05216269_104229</name>
</gene>
<dbReference type="Gene3D" id="3.40.50.2300">
    <property type="match status" value="1"/>
</dbReference>
<dbReference type="SMART" id="SM00388">
    <property type="entry name" value="HisKA"/>
    <property type="match status" value="1"/>
</dbReference>
<dbReference type="SUPFAM" id="SSF55874">
    <property type="entry name" value="ATPase domain of HSP90 chaperone/DNA topoisomerase II/histidine kinase"/>
    <property type="match status" value="1"/>
</dbReference>
<dbReference type="Pfam" id="PF05228">
    <property type="entry name" value="CHASE4"/>
    <property type="match status" value="1"/>
</dbReference>
<keyword evidence="7" id="KW-0812">Transmembrane</keyword>
<dbReference type="InterPro" id="IPR007892">
    <property type="entry name" value="CHASE4"/>
</dbReference>
<protein>
    <recommendedName>
        <fullName evidence="2">histidine kinase</fullName>
        <ecNumber evidence="2">2.7.13.3</ecNumber>
    </recommendedName>
</protein>
<dbReference type="CDD" id="cd00082">
    <property type="entry name" value="HisKA"/>
    <property type="match status" value="1"/>
</dbReference>
<keyword evidence="4" id="KW-0808">Transferase</keyword>
<evidence type="ECO:0000256" key="5">
    <source>
        <dbReference type="ARBA" id="ARBA00022777"/>
    </source>
</evidence>
<dbReference type="SMART" id="SM00387">
    <property type="entry name" value="HATPase_c"/>
    <property type="match status" value="1"/>
</dbReference>
<evidence type="ECO:0000256" key="2">
    <source>
        <dbReference type="ARBA" id="ARBA00012438"/>
    </source>
</evidence>
<dbReference type="STRING" id="178356.SAMN05216269_104229"/>
<keyword evidence="11" id="KW-1185">Reference proteome</keyword>
<name>A0A1M7IV01_9FLAO</name>
<dbReference type="AlphaFoldDB" id="A0A1M7IV01"/>
<dbReference type="GO" id="GO:0000155">
    <property type="term" value="F:phosphorelay sensor kinase activity"/>
    <property type="evidence" value="ECO:0007669"/>
    <property type="project" value="InterPro"/>
</dbReference>
<evidence type="ECO:0000313" key="10">
    <source>
        <dbReference type="EMBL" id="SHM44572.1"/>
    </source>
</evidence>
<evidence type="ECO:0000256" key="1">
    <source>
        <dbReference type="ARBA" id="ARBA00000085"/>
    </source>
</evidence>
<evidence type="ECO:0000313" key="11">
    <source>
        <dbReference type="Proteomes" id="UP000184092"/>
    </source>
</evidence>
<feature type="modified residue" description="4-aspartylphosphate" evidence="6">
    <location>
        <position position="633"/>
    </location>
</feature>
<evidence type="ECO:0000256" key="4">
    <source>
        <dbReference type="ARBA" id="ARBA00022679"/>
    </source>
</evidence>
<comment type="catalytic activity">
    <reaction evidence="1">
        <text>ATP + protein L-histidine = ADP + protein N-phospho-L-histidine.</text>
        <dbReference type="EC" id="2.7.13.3"/>
    </reaction>
</comment>
<feature type="transmembrane region" description="Helical" evidence="7">
    <location>
        <begin position="13"/>
        <end position="34"/>
    </location>
</feature>
<dbReference type="PANTHER" id="PTHR43047">
    <property type="entry name" value="TWO-COMPONENT HISTIDINE PROTEIN KINASE"/>
    <property type="match status" value="1"/>
</dbReference>
<dbReference type="CDD" id="cd17546">
    <property type="entry name" value="REC_hyHK_CKI1_RcsC-like"/>
    <property type="match status" value="1"/>
</dbReference>
<evidence type="ECO:0000256" key="3">
    <source>
        <dbReference type="ARBA" id="ARBA00022553"/>
    </source>
</evidence>
<dbReference type="Gene3D" id="3.30.565.10">
    <property type="entry name" value="Histidine kinase-like ATPase, C-terminal domain"/>
    <property type="match status" value="1"/>
</dbReference>
<organism evidence="10 11">
    <name type="scientific">Flavobacterium xinjiangense</name>
    <dbReference type="NCBI Taxonomy" id="178356"/>
    <lineage>
        <taxon>Bacteria</taxon>
        <taxon>Pseudomonadati</taxon>
        <taxon>Bacteroidota</taxon>
        <taxon>Flavobacteriia</taxon>
        <taxon>Flavobacteriales</taxon>
        <taxon>Flavobacteriaceae</taxon>
        <taxon>Flavobacterium</taxon>
    </lineage>
</organism>
<dbReference type="EMBL" id="FRCL01000004">
    <property type="protein sequence ID" value="SHM44572.1"/>
    <property type="molecule type" value="Genomic_DNA"/>
</dbReference>
<dbReference type="PROSITE" id="PS50109">
    <property type="entry name" value="HIS_KIN"/>
    <property type="match status" value="1"/>
</dbReference>
<keyword evidence="5 10" id="KW-0418">Kinase</keyword>
<dbReference type="Proteomes" id="UP000184092">
    <property type="component" value="Unassembled WGS sequence"/>
</dbReference>
<dbReference type="Pfam" id="PF00072">
    <property type="entry name" value="Response_reg"/>
    <property type="match status" value="1"/>
</dbReference>
<keyword evidence="7" id="KW-1133">Transmembrane helix</keyword>
<dbReference type="FunFam" id="3.30.565.10:FF:000006">
    <property type="entry name" value="Sensor histidine kinase WalK"/>
    <property type="match status" value="1"/>
</dbReference>
<feature type="domain" description="Histidine kinase" evidence="8">
    <location>
        <begin position="339"/>
        <end position="560"/>
    </location>
</feature>
<dbReference type="Pfam" id="PF02518">
    <property type="entry name" value="HATPase_c"/>
    <property type="match status" value="1"/>
</dbReference>
<dbReference type="PRINTS" id="PR00344">
    <property type="entry name" value="BCTRLSENSOR"/>
</dbReference>